<dbReference type="Proteomes" id="UP000320679">
    <property type="component" value="Unassembled WGS sequence"/>
</dbReference>
<organism evidence="1 2">
    <name type="scientific">Aerophobetes bacterium</name>
    <dbReference type="NCBI Taxonomy" id="2030807"/>
    <lineage>
        <taxon>Bacteria</taxon>
        <taxon>Candidatus Aerophobota</taxon>
    </lineage>
</organism>
<evidence type="ECO:0000313" key="1">
    <source>
        <dbReference type="EMBL" id="TET46784.1"/>
    </source>
</evidence>
<name>A0A523UW59_UNCAE</name>
<sequence length="112" mass="12779">MPTFKRNVAIETSSPVAKVENKLPVGNHTFQLVVEDNAGNRSRPVKTVVEVIRTATIDREGILEIIRENPGINLTRMARGLNVRRNALRLELLKMVEEEVIRRNSRGEYFII</sequence>
<dbReference type="InterPro" id="IPR036388">
    <property type="entry name" value="WH-like_DNA-bd_sf"/>
</dbReference>
<dbReference type="EMBL" id="SOJK01000114">
    <property type="protein sequence ID" value="TET46784.1"/>
    <property type="molecule type" value="Genomic_DNA"/>
</dbReference>
<evidence type="ECO:0000313" key="2">
    <source>
        <dbReference type="Proteomes" id="UP000320679"/>
    </source>
</evidence>
<dbReference type="AlphaFoldDB" id="A0A523UW59"/>
<reference evidence="1 2" key="1">
    <citation type="submission" date="2019-03" db="EMBL/GenBank/DDBJ databases">
        <title>Metabolic potential of uncultured bacteria and archaea associated with petroleum seepage in deep-sea sediments.</title>
        <authorList>
            <person name="Dong X."/>
            <person name="Hubert C."/>
        </authorList>
    </citation>
    <scope>NUCLEOTIDE SEQUENCE [LARGE SCALE GENOMIC DNA]</scope>
    <source>
        <strain evidence="1">E29_bin78</strain>
    </source>
</reference>
<gene>
    <name evidence="1" type="ORF">E3J59_02690</name>
</gene>
<comment type="caution">
    <text evidence="1">The sequence shown here is derived from an EMBL/GenBank/DDBJ whole genome shotgun (WGS) entry which is preliminary data.</text>
</comment>
<protein>
    <submittedName>
        <fullName evidence="1">Uncharacterized protein</fullName>
    </submittedName>
</protein>
<dbReference type="Gene3D" id="1.10.10.10">
    <property type="entry name" value="Winged helix-like DNA-binding domain superfamily/Winged helix DNA-binding domain"/>
    <property type="match status" value="1"/>
</dbReference>
<accession>A0A523UW59</accession>
<proteinExistence type="predicted"/>